<dbReference type="EMBL" id="MDEO01000032">
    <property type="protein sequence ID" value="OCX17600.1"/>
    <property type="molecule type" value="Genomic_DNA"/>
</dbReference>
<dbReference type="STRING" id="1566387.QV13_12645"/>
<name>A0A1C2DS57_9HYPH</name>
<dbReference type="AlphaFoldDB" id="A0A1C2DS57"/>
<organism evidence="1 2">
    <name type="scientific">Mesorhizobium hungaricum</name>
    <dbReference type="NCBI Taxonomy" id="1566387"/>
    <lineage>
        <taxon>Bacteria</taxon>
        <taxon>Pseudomonadati</taxon>
        <taxon>Pseudomonadota</taxon>
        <taxon>Alphaproteobacteria</taxon>
        <taxon>Hyphomicrobiales</taxon>
        <taxon>Phyllobacteriaceae</taxon>
        <taxon>Mesorhizobium</taxon>
    </lineage>
</organism>
<evidence type="ECO:0000313" key="2">
    <source>
        <dbReference type="Proteomes" id="UP000094412"/>
    </source>
</evidence>
<sequence>MRIKEIIGQHRRDFTAIYECDHCGETRKGTGYDDAYFHENVIPNMECKACGKKASETYRALTTKYPEGMQV</sequence>
<dbReference type="Proteomes" id="UP000094412">
    <property type="component" value="Unassembled WGS sequence"/>
</dbReference>
<accession>A0A1C2DS57</accession>
<keyword evidence="2" id="KW-1185">Reference proteome</keyword>
<proteinExistence type="predicted"/>
<gene>
    <name evidence="1" type="ORF">QV13_12645</name>
</gene>
<reference evidence="1 2" key="1">
    <citation type="submission" date="2016-08" db="EMBL/GenBank/DDBJ databases">
        <title>Whole genome sequence of Mesorhizobium sp. strain UASWS1009 isolated from industrial sewage.</title>
        <authorList>
            <person name="Crovadore J."/>
            <person name="Calmin G."/>
            <person name="Chablais R."/>
            <person name="Cochard B."/>
            <person name="Lefort F."/>
        </authorList>
    </citation>
    <scope>NUCLEOTIDE SEQUENCE [LARGE SCALE GENOMIC DNA]</scope>
    <source>
        <strain evidence="1 2">UASWS1009</strain>
    </source>
</reference>
<comment type="caution">
    <text evidence="1">The sequence shown here is derived from an EMBL/GenBank/DDBJ whole genome shotgun (WGS) entry which is preliminary data.</text>
</comment>
<protein>
    <submittedName>
        <fullName evidence="1">Uncharacterized protein</fullName>
    </submittedName>
</protein>
<dbReference type="RefSeq" id="WP_065997843.1">
    <property type="nucleotide sequence ID" value="NZ_MDEO01000032.1"/>
</dbReference>
<evidence type="ECO:0000313" key="1">
    <source>
        <dbReference type="EMBL" id="OCX17600.1"/>
    </source>
</evidence>
<dbReference type="OrthoDB" id="9256063at2"/>